<accession>A0A8S1VIZ5</accession>
<evidence type="ECO:0000313" key="3">
    <source>
        <dbReference type="Proteomes" id="UP000683925"/>
    </source>
</evidence>
<dbReference type="AlphaFoldDB" id="A0A8S1VIZ5"/>
<evidence type="ECO:0000313" key="2">
    <source>
        <dbReference type="EMBL" id="CAD8177888.1"/>
    </source>
</evidence>
<sequence length="236" mass="27551">MDNENLLQKQPTFSQSKTQRSSSVNQNSQKKEIAQQLKPQAILKKLEEILSQRQSKFNQEQLKKKKGGQCKVDYTERIQGKKNVQKLLEDEKCKTDLQNFVTEKKERKSAHPNIKSLQPSAQNLFDIFSHDCNSRYPTSTNRSRKCEISPKKGRANSIIEGQNVSDRDKLTLIQLNQQLQMQNNHLNEQLRFEQSQSTKLSLQIMSMNDQITVLTKYSIILFRVIKRELETTRVQR</sequence>
<proteinExistence type="predicted"/>
<dbReference type="OrthoDB" id="10693404at2759"/>
<reference evidence="2" key="1">
    <citation type="submission" date="2021-01" db="EMBL/GenBank/DDBJ databases">
        <authorList>
            <consortium name="Genoscope - CEA"/>
            <person name="William W."/>
        </authorList>
    </citation>
    <scope>NUCLEOTIDE SEQUENCE</scope>
</reference>
<protein>
    <submittedName>
        <fullName evidence="2">Uncharacterized protein</fullName>
    </submittedName>
</protein>
<feature type="compositionally biased region" description="Polar residues" evidence="1">
    <location>
        <begin position="1"/>
        <end position="28"/>
    </location>
</feature>
<dbReference type="Proteomes" id="UP000683925">
    <property type="component" value="Unassembled WGS sequence"/>
</dbReference>
<gene>
    <name evidence="2" type="ORF">POCTA_138.1.T0700021</name>
</gene>
<feature type="region of interest" description="Disordered" evidence="1">
    <location>
        <begin position="1"/>
        <end position="37"/>
    </location>
</feature>
<name>A0A8S1VIZ5_PAROT</name>
<comment type="caution">
    <text evidence="2">The sequence shown here is derived from an EMBL/GenBank/DDBJ whole genome shotgun (WGS) entry which is preliminary data.</text>
</comment>
<evidence type="ECO:0000256" key="1">
    <source>
        <dbReference type="SAM" id="MobiDB-lite"/>
    </source>
</evidence>
<keyword evidence="3" id="KW-1185">Reference proteome</keyword>
<dbReference type="EMBL" id="CAJJDP010000069">
    <property type="protein sequence ID" value="CAD8177888.1"/>
    <property type="molecule type" value="Genomic_DNA"/>
</dbReference>
<organism evidence="2 3">
    <name type="scientific">Paramecium octaurelia</name>
    <dbReference type="NCBI Taxonomy" id="43137"/>
    <lineage>
        <taxon>Eukaryota</taxon>
        <taxon>Sar</taxon>
        <taxon>Alveolata</taxon>
        <taxon>Ciliophora</taxon>
        <taxon>Intramacronucleata</taxon>
        <taxon>Oligohymenophorea</taxon>
        <taxon>Peniculida</taxon>
        <taxon>Parameciidae</taxon>
        <taxon>Paramecium</taxon>
    </lineage>
</organism>